<dbReference type="AlphaFoldDB" id="A0A0D7AW88"/>
<evidence type="ECO:0000313" key="2">
    <source>
        <dbReference type="Proteomes" id="UP000054007"/>
    </source>
</evidence>
<accession>A0A0D7AW88</accession>
<reference evidence="1 2" key="1">
    <citation type="journal article" date="2015" name="Fungal Genet. Biol.">
        <title>Evolution of novel wood decay mechanisms in Agaricales revealed by the genome sequences of Fistulina hepatica and Cylindrobasidium torrendii.</title>
        <authorList>
            <person name="Floudas D."/>
            <person name="Held B.W."/>
            <person name="Riley R."/>
            <person name="Nagy L.G."/>
            <person name="Koehler G."/>
            <person name="Ransdell A.S."/>
            <person name="Younus H."/>
            <person name="Chow J."/>
            <person name="Chiniquy J."/>
            <person name="Lipzen A."/>
            <person name="Tritt A."/>
            <person name="Sun H."/>
            <person name="Haridas S."/>
            <person name="LaButti K."/>
            <person name="Ohm R.A."/>
            <person name="Kues U."/>
            <person name="Blanchette R.A."/>
            <person name="Grigoriev I.V."/>
            <person name="Minto R.E."/>
            <person name="Hibbett D.S."/>
        </authorList>
    </citation>
    <scope>NUCLEOTIDE SEQUENCE [LARGE SCALE GENOMIC DNA]</scope>
    <source>
        <strain evidence="1 2">FP15055 ss-10</strain>
    </source>
</reference>
<organism evidence="1 2">
    <name type="scientific">Cylindrobasidium torrendii FP15055 ss-10</name>
    <dbReference type="NCBI Taxonomy" id="1314674"/>
    <lineage>
        <taxon>Eukaryota</taxon>
        <taxon>Fungi</taxon>
        <taxon>Dikarya</taxon>
        <taxon>Basidiomycota</taxon>
        <taxon>Agaricomycotina</taxon>
        <taxon>Agaricomycetes</taxon>
        <taxon>Agaricomycetidae</taxon>
        <taxon>Agaricales</taxon>
        <taxon>Marasmiineae</taxon>
        <taxon>Physalacriaceae</taxon>
        <taxon>Cylindrobasidium</taxon>
    </lineage>
</organism>
<keyword evidence="2" id="KW-1185">Reference proteome</keyword>
<dbReference type="EMBL" id="KN880760">
    <property type="protein sequence ID" value="KIY62653.1"/>
    <property type="molecule type" value="Genomic_DNA"/>
</dbReference>
<dbReference type="Proteomes" id="UP000054007">
    <property type="component" value="Unassembled WGS sequence"/>
</dbReference>
<dbReference type="OrthoDB" id="2892218at2759"/>
<evidence type="ECO:0000313" key="1">
    <source>
        <dbReference type="EMBL" id="KIY62653.1"/>
    </source>
</evidence>
<proteinExistence type="predicted"/>
<sequence length="298" mass="33460">MTFYTEDCVSLSREFVGPISRGLFARTTDRMLHEYATAAGLLPGELQEWMNSPIGTLSLQPTIWKAMDTDDFVFMPPDAVLHAIARVYEQNLKRELPERLRVDQIPVPQEAVYTAHGSEYLNRAPIFTRHPETGRVTTHLPPYTDLPTFCVRTAHPSLMAARARIFVPQEGLSEVYPLIRRLARLSHRVDPIFMDPSPPTSAPINASADSPVLPRCSKKRKAVDIPLPSTKRQKVATGLRTPVTRATRAIRSDARFLLGHSQGQCCPPLMRTYYPRRAKHAAMAAMAPPAKRSRRTGR</sequence>
<gene>
    <name evidence="1" type="ORF">CYLTODRAFT_458797</name>
</gene>
<protein>
    <submittedName>
        <fullName evidence="1">Uncharacterized protein</fullName>
    </submittedName>
</protein>
<name>A0A0D7AW88_9AGAR</name>